<dbReference type="GO" id="GO:0009239">
    <property type="term" value="P:enterobactin biosynthetic process"/>
    <property type="evidence" value="ECO:0007669"/>
    <property type="project" value="TreeGrafter"/>
</dbReference>
<sequence length="473" mass="51332">MTSLTAHHEDFPVVPAERTEPPLKQGVDPQRARLVEALRARRRTQTPQTLPMTATQQGIWLAEQLSPGVSGYHDTAVLRIDGPLDAEALRLALGDARAVHEAMRCRVIEADGEPRQSFDAPTPELAHTDLGAVDAQTRAARIERLTALTATEPFDLEAGPLWRARLIRVESDEHVLILVFHHLISDGWSHGVLLRTLLSHYAARAQNTALPPTPDTSAYRRWLLSRVTQEQAAVDSGRAREVATLLAEAPYRAALPGLKGPPSDRLAAAVELPVSDVTWASFDRACRRAGATRHMGLTGLFGHLLSRTLRSERTVLASPVAIRDDPDSAHLMGCLINVVPMVLVPRPTADPAAALAAGREAVLTALRYADVPYRDVARVLGPLTASDDPVTNVGVEEFNAPQEPVRVGDVVVKPMPRGHVRLRHDLTLSVARSGASAQLLHPVQNWNVNEIQSLAQNLAELISDTAASVTPEK</sequence>
<dbReference type="Gene3D" id="3.30.559.30">
    <property type="entry name" value="Nonribosomal peptide synthetase, condensation domain"/>
    <property type="match status" value="1"/>
</dbReference>
<dbReference type="SUPFAM" id="SSF52777">
    <property type="entry name" value="CoA-dependent acyltransferases"/>
    <property type="match status" value="2"/>
</dbReference>
<dbReference type="Gene3D" id="3.30.559.10">
    <property type="entry name" value="Chloramphenicol acetyltransferase-like domain"/>
    <property type="match status" value="1"/>
</dbReference>
<protein>
    <submittedName>
        <fullName evidence="3">Non-ribosomal peptide synthetase</fullName>
    </submittedName>
</protein>
<feature type="region of interest" description="Disordered" evidence="1">
    <location>
        <begin position="1"/>
        <end position="25"/>
    </location>
</feature>
<reference evidence="3 4" key="2">
    <citation type="journal article" date="2003" name="Nat. Biotechnol.">
        <title>Complete genome sequence and comparative analysis of the industrial microorganism Streptomyces avermitilis.</title>
        <authorList>
            <person name="Ikeda H."/>
            <person name="Ishikawa J."/>
            <person name="Hanamoto A."/>
            <person name="Shinose M."/>
            <person name="Kikuchi H."/>
            <person name="Shiba T."/>
            <person name="Sakaki Y."/>
            <person name="Hattori M."/>
            <person name="Omura S."/>
        </authorList>
    </citation>
    <scope>NUCLEOTIDE SEQUENCE [LARGE SCALE GENOMIC DNA]</scope>
    <source>
        <strain evidence="4">ATCC 31267 / DSM 46492 / JCM 5070 / NBRC 14893 / NCIMB 12804 / NRRL 8165 / MA-4680</strain>
    </source>
</reference>
<feature type="compositionally biased region" description="Basic and acidic residues" evidence="1">
    <location>
        <begin position="1"/>
        <end position="21"/>
    </location>
</feature>
<dbReference type="KEGG" id="sma:SAVERM_857"/>
<gene>
    <name evidence="3" type="primary">nrps7-9</name>
    <name evidence="3" type="ORF">SAVERM_857</name>
</gene>
<dbReference type="GO" id="GO:0005829">
    <property type="term" value="C:cytosol"/>
    <property type="evidence" value="ECO:0007669"/>
    <property type="project" value="TreeGrafter"/>
</dbReference>
<dbReference type="AlphaFoldDB" id="Q79ZP3"/>
<dbReference type="EMBL" id="BA000030">
    <property type="protein sequence ID" value="BAC68567.1"/>
    <property type="molecule type" value="Genomic_DNA"/>
</dbReference>
<dbReference type="HOGENOM" id="CLU_031354_0_0_11"/>
<name>Q79ZP3_STRAW</name>
<keyword evidence="4" id="KW-1185">Reference proteome</keyword>
<dbReference type="InterPro" id="IPR001242">
    <property type="entry name" value="Condensation_dom"/>
</dbReference>
<evidence type="ECO:0000313" key="3">
    <source>
        <dbReference type="EMBL" id="BAC68567.1"/>
    </source>
</evidence>
<evidence type="ECO:0000313" key="4">
    <source>
        <dbReference type="Proteomes" id="UP000000428"/>
    </source>
</evidence>
<dbReference type="Proteomes" id="UP000000428">
    <property type="component" value="Chromosome"/>
</dbReference>
<dbReference type="Pfam" id="PF00668">
    <property type="entry name" value="Condensation"/>
    <property type="match status" value="1"/>
</dbReference>
<dbReference type="GO" id="GO:0043041">
    <property type="term" value="P:amino acid activation for nonribosomal peptide biosynthetic process"/>
    <property type="evidence" value="ECO:0007669"/>
    <property type="project" value="TreeGrafter"/>
</dbReference>
<proteinExistence type="predicted"/>
<reference evidence="3 4" key="3">
    <citation type="journal article" date="2014" name="J. Ind. Microbiol. Biotechnol.">
        <title>Genome mining of the Streptomyces avermitilis genome and development of genome-minimized hosts for heterologous expression of biosynthetic gene clusters.</title>
        <authorList>
            <person name="Ikeda H."/>
            <person name="Shin-ya K."/>
            <person name="Omura S."/>
        </authorList>
    </citation>
    <scope>NUCLEOTIDE SEQUENCE [LARGE SCALE GENOMIC DNA]</scope>
    <source>
        <strain evidence="4">ATCC 31267 / DSM 46492 / JCM 5070 / NBRC 14893 / NCIMB 12804 / NRRL 8165 / MA-4680</strain>
    </source>
</reference>
<dbReference type="GO" id="GO:0009366">
    <property type="term" value="C:enterobactin synthetase complex"/>
    <property type="evidence" value="ECO:0007669"/>
    <property type="project" value="TreeGrafter"/>
</dbReference>
<dbReference type="InterPro" id="IPR023213">
    <property type="entry name" value="CAT-like_dom_sf"/>
</dbReference>
<evidence type="ECO:0000256" key="1">
    <source>
        <dbReference type="SAM" id="MobiDB-lite"/>
    </source>
</evidence>
<dbReference type="PANTHER" id="PTHR45527:SF1">
    <property type="entry name" value="FATTY ACID SYNTHASE"/>
    <property type="match status" value="1"/>
</dbReference>
<evidence type="ECO:0000259" key="2">
    <source>
        <dbReference type="Pfam" id="PF00668"/>
    </source>
</evidence>
<dbReference type="GO" id="GO:0031177">
    <property type="term" value="F:phosphopantetheine binding"/>
    <property type="evidence" value="ECO:0007669"/>
    <property type="project" value="TreeGrafter"/>
</dbReference>
<dbReference type="GO" id="GO:0008610">
    <property type="term" value="P:lipid biosynthetic process"/>
    <property type="evidence" value="ECO:0007669"/>
    <property type="project" value="UniProtKB-ARBA"/>
</dbReference>
<dbReference type="GO" id="GO:0047527">
    <property type="term" value="F:2,3-dihydroxybenzoate-serine ligase activity"/>
    <property type="evidence" value="ECO:0007669"/>
    <property type="project" value="TreeGrafter"/>
</dbReference>
<dbReference type="PANTHER" id="PTHR45527">
    <property type="entry name" value="NONRIBOSOMAL PEPTIDE SYNTHETASE"/>
    <property type="match status" value="1"/>
</dbReference>
<feature type="domain" description="Condensation" evidence="2">
    <location>
        <begin position="48"/>
        <end position="466"/>
    </location>
</feature>
<reference evidence="3 4" key="1">
    <citation type="journal article" date="2001" name="Proc. Natl. Acad. Sci. U.S.A.">
        <title>Genome sequence of an industrial microorganism Streptomyces avermitilis: deducing the ability of producing secondary metabolites.</title>
        <authorList>
            <person name="Omura S."/>
            <person name="Ikeda H."/>
            <person name="Ishikawa J."/>
            <person name="Hanamoto A."/>
            <person name="Takahashi C."/>
            <person name="Shinose M."/>
            <person name="Takahashi Y."/>
            <person name="Horikawa H."/>
            <person name="Nakazawa H."/>
            <person name="Osonoe T."/>
            <person name="Kikuchi H."/>
            <person name="Shiba T."/>
            <person name="Sakaki Y."/>
            <person name="Hattori M."/>
        </authorList>
    </citation>
    <scope>NUCLEOTIDE SEQUENCE [LARGE SCALE GENOMIC DNA]</scope>
    <source>
        <strain evidence="4">ATCC 31267 / DSM 46492 / JCM 5070 / NBRC 14893 / NCIMB 12804 / NRRL 8165 / MA-4680</strain>
    </source>
</reference>
<dbReference type="eggNOG" id="COG1020">
    <property type="taxonomic scope" value="Bacteria"/>
</dbReference>
<organism evidence="3 4">
    <name type="scientific">Streptomyces avermitilis (strain ATCC 31267 / DSM 46492 / JCM 5070 / NBRC 14893 / NCIMB 12804 / NRRL 8165 / MA-4680)</name>
    <dbReference type="NCBI Taxonomy" id="227882"/>
    <lineage>
        <taxon>Bacteria</taxon>
        <taxon>Bacillati</taxon>
        <taxon>Actinomycetota</taxon>
        <taxon>Actinomycetes</taxon>
        <taxon>Kitasatosporales</taxon>
        <taxon>Streptomycetaceae</taxon>
        <taxon>Streptomyces</taxon>
    </lineage>
</organism>
<accession>Q79ZP3</accession>